<dbReference type="PANTHER" id="PTHR30349:SF90">
    <property type="entry name" value="TYROSINE RECOMBINASE XERD"/>
    <property type="match status" value="1"/>
</dbReference>
<dbReference type="PANTHER" id="PTHR30349">
    <property type="entry name" value="PHAGE INTEGRASE-RELATED"/>
    <property type="match status" value="1"/>
</dbReference>
<accession>A0A5B8R0A4</accession>
<dbReference type="AlphaFoldDB" id="A0A5B8R0A4"/>
<evidence type="ECO:0000259" key="3">
    <source>
        <dbReference type="PROSITE" id="PS51898"/>
    </source>
</evidence>
<dbReference type="KEGG" id="sdeo:D0436_15675"/>
<organism evidence="4 5">
    <name type="scientific">Shewanella decolorationis</name>
    <dbReference type="NCBI Taxonomy" id="256839"/>
    <lineage>
        <taxon>Bacteria</taxon>
        <taxon>Pseudomonadati</taxon>
        <taxon>Pseudomonadota</taxon>
        <taxon>Gammaproteobacteria</taxon>
        <taxon>Alteromonadales</taxon>
        <taxon>Shewanellaceae</taxon>
        <taxon>Shewanella</taxon>
    </lineage>
</organism>
<dbReference type="RefSeq" id="WP_208659568.1">
    <property type="nucleotide sequence ID" value="NZ_CP031775.2"/>
</dbReference>
<dbReference type="InterPro" id="IPR013762">
    <property type="entry name" value="Integrase-like_cat_sf"/>
</dbReference>
<sequence length="198" mass="23190">MDAWNKGHPMGQKRPFKLEEIWRIRTRLELEHNIAELALLNLAIDSKLRACDLLHLKVQDITSAGIINPRVRLTQRKTHREVQFEITPPTQHCLTSWLLEKRLVAEDYLFPSPRCAHQPMSYSYYRAIVKNWARQLGQNSELYGTHSLRRTKATLIYRRTKDIRAIQILLGHVKLDNTVRYLGVEIEDALRISESIEV</sequence>
<dbReference type="GO" id="GO:0003677">
    <property type="term" value="F:DNA binding"/>
    <property type="evidence" value="ECO:0007669"/>
    <property type="project" value="InterPro"/>
</dbReference>
<gene>
    <name evidence="4" type="ORF">D0436_15675</name>
</gene>
<evidence type="ECO:0000256" key="1">
    <source>
        <dbReference type="ARBA" id="ARBA00022908"/>
    </source>
</evidence>
<dbReference type="GO" id="GO:0015074">
    <property type="term" value="P:DNA integration"/>
    <property type="evidence" value="ECO:0007669"/>
    <property type="project" value="UniProtKB-KW"/>
</dbReference>
<evidence type="ECO:0000313" key="4">
    <source>
        <dbReference type="EMBL" id="QDZ91782.1"/>
    </source>
</evidence>
<dbReference type="Pfam" id="PF00589">
    <property type="entry name" value="Phage_integrase"/>
    <property type="match status" value="1"/>
</dbReference>
<keyword evidence="1" id="KW-0229">DNA integration</keyword>
<reference evidence="4 5" key="1">
    <citation type="journal article" date="2019" name="Ecotoxicol. Environ. Saf.">
        <title>Microbial characterization of heavy metal resistant bacterial strains isolated from an electroplating wastewater treatment plant.</title>
        <authorList>
            <person name="Cai X."/>
            <person name="Zheng X."/>
            <person name="Zhang D."/>
            <person name="Iqbal W."/>
            <person name="Liu C."/>
            <person name="Yang B."/>
            <person name="Zhao X."/>
            <person name="Lu X."/>
            <person name="Mao Y."/>
        </authorList>
    </citation>
    <scope>NUCLEOTIDE SEQUENCE [LARGE SCALE GENOMIC DNA]</scope>
    <source>
        <strain evidence="4 5">Ni1-3</strain>
    </source>
</reference>
<protein>
    <submittedName>
        <fullName evidence="4">Tyrosine-type recombinase/integrase</fullName>
    </submittedName>
</protein>
<dbReference type="InterPro" id="IPR050090">
    <property type="entry name" value="Tyrosine_recombinase_XerCD"/>
</dbReference>
<proteinExistence type="predicted"/>
<feature type="domain" description="Tyr recombinase" evidence="3">
    <location>
        <begin position="11"/>
        <end position="195"/>
    </location>
</feature>
<evidence type="ECO:0000313" key="5">
    <source>
        <dbReference type="Proteomes" id="UP000321124"/>
    </source>
</evidence>
<dbReference type="SUPFAM" id="SSF56349">
    <property type="entry name" value="DNA breaking-rejoining enzymes"/>
    <property type="match status" value="1"/>
</dbReference>
<dbReference type="Proteomes" id="UP000321124">
    <property type="component" value="Chromosome"/>
</dbReference>
<dbReference type="GO" id="GO:0006310">
    <property type="term" value="P:DNA recombination"/>
    <property type="evidence" value="ECO:0007669"/>
    <property type="project" value="UniProtKB-KW"/>
</dbReference>
<name>A0A5B8R0A4_9GAMM</name>
<dbReference type="EMBL" id="CP031775">
    <property type="protein sequence ID" value="QDZ91782.1"/>
    <property type="molecule type" value="Genomic_DNA"/>
</dbReference>
<keyword evidence="2" id="KW-0233">DNA recombination</keyword>
<dbReference type="InterPro" id="IPR011010">
    <property type="entry name" value="DNA_brk_join_enz"/>
</dbReference>
<dbReference type="PROSITE" id="PS51898">
    <property type="entry name" value="TYR_RECOMBINASE"/>
    <property type="match status" value="1"/>
</dbReference>
<evidence type="ECO:0000256" key="2">
    <source>
        <dbReference type="ARBA" id="ARBA00023172"/>
    </source>
</evidence>
<dbReference type="InterPro" id="IPR002104">
    <property type="entry name" value="Integrase_catalytic"/>
</dbReference>
<dbReference type="Gene3D" id="1.10.443.10">
    <property type="entry name" value="Intergrase catalytic core"/>
    <property type="match status" value="1"/>
</dbReference>